<reference evidence="2 3" key="1">
    <citation type="submission" date="2023-03" db="EMBL/GenBank/DDBJ databases">
        <title>WGS of Gossypium arboreum.</title>
        <authorList>
            <person name="Yu D."/>
        </authorList>
    </citation>
    <scope>NUCLEOTIDE SEQUENCE [LARGE SCALE GENOMIC DNA]</scope>
    <source>
        <tissue evidence="2">Leaf</tissue>
    </source>
</reference>
<dbReference type="PANTHER" id="PTHR47074">
    <property type="entry name" value="BNAC02G40300D PROTEIN"/>
    <property type="match status" value="1"/>
</dbReference>
<accession>A0ABR0PKB2</accession>
<dbReference type="SUPFAM" id="SSF53098">
    <property type="entry name" value="Ribonuclease H-like"/>
    <property type="match status" value="1"/>
</dbReference>
<dbReference type="InterPro" id="IPR002156">
    <property type="entry name" value="RNaseH_domain"/>
</dbReference>
<organism evidence="2 3">
    <name type="scientific">Gossypium arboreum</name>
    <name type="common">Tree cotton</name>
    <name type="synonym">Gossypium nanking</name>
    <dbReference type="NCBI Taxonomy" id="29729"/>
    <lineage>
        <taxon>Eukaryota</taxon>
        <taxon>Viridiplantae</taxon>
        <taxon>Streptophyta</taxon>
        <taxon>Embryophyta</taxon>
        <taxon>Tracheophyta</taxon>
        <taxon>Spermatophyta</taxon>
        <taxon>Magnoliopsida</taxon>
        <taxon>eudicotyledons</taxon>
        <taxon>Gunneridae</taxon>
        <taxon>Pentapetalae</taxon>
        <taxon>rosids</taxon>
        <taxon>malvids</taxon>
        <taxon>Malvales</taxon>
        <taxon>Malvaceae</taxon>
        <taxon>Malvoideae</taxon>
        <taxon>Gossypium</taxon>
    </lineage>
</organism>
<dbReference type="InterPro" id="IPR036397">
    <property type="entry name" value="RNaseH_sf"/>
</dbReference>
<dbReference type="EMBL" id="JARKNE010000006">
    <property type="protein sequence ID" value="KAK5824774.1"/>
    <property type="molecule type" value="Genomic_DNA"/>
</dbReference>
<sequence>MTLHANASCPCVAEALACLQATKLGILMGIRSITLMGDLKTIIKKCQAADMDKSIVGAIIRDIQSCKSQFQEIIFWFIQRSENIQAHKLAKEALVKGEKMYLVRDVPICNEVALEEEWPRNLD</sequence>
<name>A0ABR0PKB2_GOSAR</name>
<comment type="caution">
    <text evidence="2">The sequence shown here is derived from an EMBL/GenBank/DDBJ whole genome shotgun (WGS) entry which is preliminary data.</text>
</comment>
<proteinExistence type="predicted"/>
<dbReference type="InterPro" id="IPR052929">
    <property type="entry name" value="RNase_H-like_EbsB-rel"/>
</dbReference>
<dbReference type="Proteomes" id="UP001358586">
    <property type="component" value="Chromosome 6"/>
</dbReference>
<dbReference type="InterPro" id="IPR044730">
    <property type="entry name" value="RNase_H-like_dom_plant"/>
</dbReference>
<feature type="domain" description="RNase H type-1" evidence="1">
    <location>
        <begin position="6"/>
        <end position="93"/>
    </location>
</feature>
<dbReference type="InterPro" id="IPR012337">
    <property type="entry name" value="RNaseH-like_sf"/>
</dbReference>
<evidence type="ECO:0000313" key="2">
    <source>
        <dbReference type="EMBL" id="KAK5824774.1"/>
    </source>
</evidence>
<evidence type="ECO:0000259" key="1">
    <source>
        <dbReference type="Pfam" id="PF13456"/>
    </source>
</evidence>
<evidence type="ECO:0000313" key="3">
    <source>
        <dbReference type="Proteomes" id="UP001358586"/>
    </source>
</evidence>
<gene>
    <name evidence="2" type="ORF">PVK06_019558</name>
</gene>
<keyword evidence="3" id="KW-1185">Reference proteome</keyword>
<dbReference type="PANTHER" id="PTHR47074:SF61">
    <property type="entry name" value="RNASE H TYPE-1 DOMAIN-CONTAINING PROTEIN"/>
    <property type="match status" value="1"/>
</dbReference>
<protein>
    <recommendedName>
        <fullName evidence="1">RNase H type-1 domain-containing protein</fullName>
    </recommendedName>
</protein>
<dbReference type="CDD" id="cd06222">
    <property type="entry name" value="RNase_H_like"/>
    <property type="match status" value="1"/>
</dbReference>
<dbReference type="Gene3D" id="3.30.420.10">
    <property type="entry name" value="Ribonuclease H-like superfamily/Ribonuclease H"/>
    <property type="match status" value="1"/>
</dbReference>
<dbReference type="Pfam" id="PF13456">
    <property type="entry name" value="RVT_3"/>
    <property type="match status" value="1"/>
</dbReference>